<evidence type="ECO:0000313" key="1">
    <source>
        <dbReference type="EMBL" id="NMF88176.1"/>
    </source>
</evidence>
<sequence>MFEPLTPSVPAAWTNFLTITEPTDIAAAEKLLRQLAAGGQRWQLRSTEIDKTHRKSPAVPIQARKREIAQRTGLEAHHIPFLRGRRAGQYYYLEPGADPAVPAIEAGDAPLIIQLCLLAALLNRSAPGLLADAVGPSVYLGARTFKAAAGATGVEAFLLETNYLHREVQVILAAKAMQVLPGAMKSGDVLTPDETGFSLSLVSPDRIRKWDGRKTHLDDISFKQSAMTGSRLYLLNRLTETFSDILKQAGVAHERRAFAPTHATTVPRVQLSDIATVSRPLVVINNTSASWPAESHGRLLDALKADGVTFPQVSFHNGGGPARDRQWMNHLDRGAACLVLNRRAEVSGTSIQVETTRFDRPWDAYHGLAQDILLADDVDAYTWAKFDRLYRRRGAYPVLQGIDLEIEDGNLRLPENMAAIRRCAVELAIKDSFSRNRIPVDMSLPEGRFTLLHTDRIRLRPDTFNGEILSMAAIVQFEISDGALHLRNTEFLPDIAPDELGALHKRFPCLGGKLKGDDFYLIDNERPVFLRRFTGAIVPKILLNARYCGIEEALTDMTAAGGVSPSGLYSRAANWLLLPYYTGVGDAQLKKWRQLSFIEDRGAFVRYFVPALLPANASMGFSNLHDLMVYQETDGTRYEAVSAGLLDDRLIQLYLGTLTNGVMRLNESGKTSLLEKLARLAGMDT</sequence>
<reference evidence="1 2" key="1">
    <citation type="submission" date="2019-12" db="EMBL/GenBank/DDBJ databases">
        <title>Comparative genomics gives insights into the taxonomy of the Azoarcus-Aromatoleum group and reveals separate origins of nif in the plant-associated Azoarcus and non-plant-associated Aromatoleum sub-groups.</title>
        <authorList>
            <person name="Lafos M."/>
            <person name="Maluk M."/>
            <person name="Batista M."/>
            <person name="Junghare M."/>
            <person name="Carmona M."/>
            <person name="Faoro H."/>
            <person name="Cruz L.M."/>
            <person name="Battistoni F."/>
            <person name="De Souza E."/>
            <person name="Pedrosa F."/>
            <person name="Chen W.-M."/>
            <person name="Poole P.S."/>
            <person name="Dixon R.A."/>
            <person name="James E.K."/>
        </authorList>
    </citation>
    <scope>NUCLEOTIDE SEQUENCE [LARGE SCALE GENOMIC DNA]</scope>
    <source>
        <strain evidence="1 2">ToN1</strain>
    </source>
</reference>
<organism evidence="1 2">
    <name type="scientific">Aromatoleum petrolei</name>
    <dbReference type="NCBI Taxonomy" id="76116"/>
    <lineage>
        <taxon>Bacteria</taxon>
        <taxon>Pseudomonadati</taxon>
        <taxon>Pseudomonadota</taxon>
        <taxon>Betaproteobacteria</taxon>
        <taxon>Rhodocyclales</taxon>
        <taxon>Rhodocyclaceae</taxon>
        <taxon>Aromatoleum</taxon>
    </lineage>
</organism>
<comment type="caution">
    <text evidence="1">The sequence shown here is derived from an EMBL/GenBank/DDBJ whole genome shotgun (WGS) entry which is preliminary data.</text>
</comment>
<protein>
    <submittedName>
        <fullName evidence="1">Uncharacterized protein</fullName>
    </submittedName>
</protein>
<accession>A0ABX1MLV7</accession>
<evidence type="ECO:0000313" key="2">
    <source>
        <dbReference type="Proteomes" id="UP000652074"/>
    </source>
</evidence>
<dbReference type="RefSeq" id="WP_169205606.1">
    <property type="nucleotide sequence ID" value="NZ_CP059560.1"/>
</dbReference>
<keyword evidence="2" id="KW-1185">Reference proteome</keyword>
<dbReference type="EMBL" id="WTVR01000010">
    <property type="protein sequence ID" value="NMF88176.1"/>
    <property type="molecule type" value="Genomic_DNA"/>
</dbReference>
<dbReference type="Proteomes" id="UP000652074">
    <property type="component" value="Unassembled WGS sequence"/>
</dbReference>
<gene>
    <name evidence="1" type="ORF">GPA26_06735</name>
</gene>
<name>A0ABX1MLV7_9RHOO</name>
<proteinExistence type="predicted"/>